<evidence type="ECO:0000313" key="5">
    <source>
        <dbReference type="Proteomes" id="UP000008810"/>
    </source>
</evidence>
<keyword evidence="2" id="KW-0472">Membrane</keyword>
<feature type="transmembrane region" description="Helical" evidence="2">
    <location>
        <begin position="381"/>
        <end position="398"/>
    </location>
</feature>
<feature type="transmembrane region" description="Helical" evidence="2">
    <location>
        <begin position="201"/>
        <end position="220"/>
    </location>
</feature>
<keyword evidence="5" id="KW-1185">Reference proteome</keyword>
<evidence type="ECO:0000256" key="2">
    <source>
        <dbReference type="SAM" id="Phobius"/>
    </source>
</evidence>
<proteinExistence type="predicted"/>
<feature type="transmembrane region" description="Helical" evidence="2">
    <location>
        <begin position="232"/>
        <end position="251"/>
    </location>
</feature>
<dbReference type="Gramene" id="KQJ84433">
    <property type="protein sequence ID" value="KQJ84433"/>
    <property type="gene ID" value="BRADI_5g20840v3"/>
</dbReference>
<dbReference type="STRING" id="15368.A0A0Q3P679"/>
<keyword evidence="2" id="KW-1133">Transmembrane helix</keyword>
<feature type="compositionally biased region" description="Low complexity" evidence="1">
    <location>
        <begin position="20"/>
        <end position="47"/>
    </location>
</feature>
<dbReference type="GO" id="GO:0005363">
    <property type="term" value="F:maltose transmembrane transporter activity"/>
    <property type="evidence" value="ECO:0000318"/>
    <property type="project" value="GO_Central"/>
</dbReference>
<dbReference type="RefSeq" id="XP_003581619.2">
    <property type="nucleotide sequence ID" value="XM_003581571.4"/>
</dbReference>
<feature type="transmembrane region" description="Helical" evidence="2">
    <location>
        <begin position="175"/>
        <end position="195"/>
    </location>
</feature>
<reference evidence="3 4" key="1">
    <citation type="journal article" date="2010" name="Nature">
        <title>Genome sequencing and analysis of the model grass Brachypodium distachyon.</title>
        <authorList>
            <consortium name="International Brachypodium Initiative"/>
        </authorList>
    </citation>
    <scope>NUCLEOTIDE SEQUENCE [LARGE SCALE GENOMIC DNA]</scope>
    <source>
        <strain evidence="3">Bd21</strain>
        <strain evidence="4">cv. Bd21</strain>
    </source>
</reference>
<dbReference type="InterPro" id="IPR034628">
    <property type="entry name" value="MEX1/MEX1-like"/>
</dbReference>
<feature type="compositionally biased region" description="Pro residues" evidence="1">
    <location>
        <begin position="1"/>
        <end position="19"/>
    </location>
</feature>
<name>A0A0Q3P679_BRADI</name>
<gene>
    <name evidence="4" type="primary">LOC100844045</name>
    <name evidence="3" type="ORF">BRADI_5g20840v3</name>
</gene>
<dbReference type="PANTHER" id="PTHR34809:SF1">
    <property type="entry name" value="MALTOSE EXCESS PROTEIN 1, CHLOROPLASTIC-RELATED"/>
    <property type="match status" value="1"/>
</dbReference>
<evidence type="ECO:0008006" key="6">
    <source>
        <dbReference type="Google" id="ProtNLM"/>
    </source>
</evidence>
<dbReference type="OrthoDB" id="8048523at2759"/>
<dbReference type="PANTHER" id="PTHR34809">
    <property type="entry name" value="MALTOSE EXCESS PROTEIN 1, CHLOROPLASTIC-RELATED"/>
    <property type="match status" value="1"/>
</dbReference>
<feature type="transmembrane region" description="Helical" evidence="2">
    <location>
        <begin position="257"/>
        <end position="279"/>
    </location>
</feature>
<dbReference type="EMBL" id="CM000884">
    <property type="protein sequence ID" value="KQJ84433.1"/>
    <property type="molecule type" value="Genomic_DNA"/>
</dbReference>
<protein>
    <recommendedName>
        <fullName evidence="6">Maltose excess protein 1-like, chloroplastic</fullName>
    </recommendedName>
</protein>
<reference evidence="3" key="2">
    <citation type="submission" date="2017-06" db="EMBL/GenBank/DDBJ databases">
        <title>WGS assembly of Brachypodium distachyon.</title>
        <authorList>
            <consortium name="The International Brachypodium Initiative"/>
            <person name="Lucas S."/>
            <person name="Harmon-Smith M."/>
            <person name="Lail K."/>
            <person name="Tice H."/>
            <person name="Grimwood J."/>
            <person name="Bruce D."/>
            <person name="Barry K."/>
            <person name="Shu S."/>
            <person name="Lindquist E."/>
            <person name="Wang M."/>
            <person name="Pitluck S."/>
            <person name="Vogel J.P."/>
            <person name="Garvin D.F."/>
            <person name="Mockler T.C."/>
            <person name="Schmutz J."/>
            <person name="Rokhsar D."/>
            <person name="Bevan M.W."/>
        </authorList>
    </citation>
    <scope>NUCLEOTIDE SEQUENCE</scope>
    <source>
        <strain evidence="3">Bd21</strain>
    </source>
</reference>
<evidence type="ECO:0000256" key="1">
    <source>
        <dbReference type="SAM" id="MobiDB-lite"/>
    </source>
</evidence>
<dbReference type="Proteomes" id="UP000008810">
    <property type="component" value="Chromosome 5"/>
</dbReference>
<organism evidence="3">
    <name type="scientific">Brachypodium distachyon</name>
    <name type="common">Purple false brome</name>
    <name type="synonym">Trachynia distachya</name>
    <dbReference type="NCBI Taxonomy" id="15368"/>
    <lineage>
        <taxon>Eukaryota</taxon>
        <taxon>Viridiplantae</taxon>
        <taxon>Streptophyta</taxon>
        <taxon>Embryophyta</taxon>
        <taxon>Tracheophyta</taxon>
        <taxon>Spermatophyta</taxon>
        <taxon>Magnoliopsida</taxon>
        <taxon>Liliopsida</taxon>
        <taxon>Poales</taxon>
        <taxon>Poaceae</taxon>
        <taxon>BOP clade</taxon>
        <taxon>Pooideae</taxon>
        <taxon>Stipodae</taxon>
        <taxon>Brachypodieae</taxon>
        <taxon>Brachypodium</taxon>
    </lineage>
</organism>
<keyword evidence="2" id="KW-0812">Transmembrane</keyword>
<sequence>MNPPAPLPRTPPMSSPPVPSLRLPLRPSLLPPTTKTTNTLSRRATPPARCLLLAPPRAVPKPLVAMSSSASSSFRSPLLHACRPCALPETSSTPELTLKDPKKYEDWDSLTARFAGGANVPFLLLQLPQIVLNARNLIAGNKTALFAVPWLGMLTGLLGNLSLMSYFAKKRETEAVVVQSLGCISTYVVIAQLAIAESMPLPQFIATTAVVATGLTLNFLNYIRWLPEGAWMLWEDFMTIGGLAVLPQVMWSTFVPFIPNSVLPGIIFGSLAIVAVAMARMGKLSEGATKFVRALSGWTATLLFMWMPVAQMWTNYLNPSNIEGLSAFTMLLAMLGNGLMLPRAVFIRDLMWFTGCFWASLLQGWGNLACMYCFNTISREFFFATTFGLISWLVFTIWRDTAAYGNSSPMTSVKELVFGK</sequence>
<reference evidence="4" key="3">
    <citation type="submission" date="2018-08" db="UniProtKB">
        <authorList>
            <consortium name="EnsemblPlants"/>
        </authorList>
    </citation>
    <scope>IDENTIFICATION</scope>
    <source>
        <strain evidence="4">cv. Bd21</strain>
    </source>
</reference>
<evidence type="ECO:0000313" key="3">
    <source>
        <dbReference type="EMBL" id="KQJ84433.1"/>
    </source>
</evidence>
<dbReference type="GO" id="GO:0009941">
    <property type="term" value="C:chloroplast envelope"/>
    <property type="evidence" value="ECO:0000318"/>
    <property type="project" value="GO_Central"/>
</dbReference>
<feature type="transmembrane region" description="Helical" evidence="2">
    <location>
        <begin position="144"/>
        <end position="163"/>
    </location>
</feature>
<feature type="transmembrane region" description="Helical" evidence="2">
    <location>
        <begin position="291"/>
        <end position="310"/>
    </location>
</feature>
<dbReference type="KEGG" id="bdi:100844045"/>
<feature type="transmembrane region" description="Helical" evidence="2">
    <location>
        <begin position="322"/>
        <end position="341"/>
    </location>
</feature>
<dbReference type="ExpressionAtlas" id="A0A0Q3P679">
    <property type="expression patterns" value="baseline and differential"/>
</dbReference>
<dbReference type="AlphaFoldDB" id="A0A0Q3P679"/>
<dbReference type="GeneID" id="100844045"/>
<feature type="region of interest" description="Disordered" evidence="1">
    <location>
        <begin position="1"/>
        <end position="47"/>
    </location>
</feature>
<dbReference type="EnsemblPlants" id="KQJ84433">
    <property type="protein sequence ID" value="KQJ84433"/>
    <property type="gene ID" value="BRADI_5g20840v3"/>
</dbReference>
<evidence type="ECO:0000313" key="4">
    <source>
        <dbReference type="EnsemblPlants" id="KQJ84433"/>
    </source>
</evidence>
<accession>A0A0Q3P679</accession>